<dbReference type="Pfam" id="PF05990">
    <property type="entry name" value="DUF900"/>
    <property type="match status" value="1"/>
</dbReference>
<evidence type="ECO:0000313" key="1">
    <source>
        <dbReference type="EMBL" id="SLN66474.1"/>
    </source>
</evidence>
<sequence length="304" mass="32623">MLLAIAATRCCGAGMALLSINSDDTFDSGALRRALASLPEGAPVVVMIHGFKFSPACRTHDPHDHILSLRPGRACWKAVSWPKHLHLHGAAGLAIGFGWNARGSIWRAWRASARAGRRLSRLIALVREAAPDRSVHLVAHSLGARVALGALPGLPAGAVARIVLISAAAFRTEAERRMATAAGRAAEVFSVTGRENAVFDLLLRIAMPLGGATLGRRGPPMARWLDLPLDQAESLEALAALGFPIAPPRVRICHWSGYLRPGVWRLYRVLLLTPEATPLGVLRAQLARPAPRPTPVRALARVHR</sequence>
<organism evidence="1 2">
    <name type="scientific">Roseisalinus antarcticus</name>
    <dbReference type="NCBI Taxonomy" id="254357"/>
    <lineage>
        <taxon>Bacteria</taxon>
        <taxon>Pseudomonadati</taxon>
        <taxon>Pseudomonadota</taxon>
        <taxon>Alphaproteobacteria</taxon>
        <taxon>Rhodobacterales</taxon>
        <taxon>Roseobacteraceae</taxon>
        <taxon>Roseisalinus</taxon>
    </lineage>
</organism>
<dbReference type="Proteomes" id="UP000193900">
    <property type="component" value="Unassembled WGS sequence"/>
</dbReference>
<reference evidence="1 2" key="1">
    <citation type="submission" date="2017-03" db="EMBL/GenBank/DDBJ databases">
        <authorList>
            <person name="Afonso C.L."/>
            <person name="Miller P.J."/>
            <person name="Scott M.A."/>
            <person name="Spackman E."/>
            <person name="Goraichik I."/>
            <person name="Dimitrov K.M."/>
            <person name="Suarez D.L."/>
            <person name="Swayne D.E."/>
        </authorList>
    </citation>
    <scope>NUCLEOTIDE SEQUENCE [LARGE SCALE GENOMIC DNA]</scope>
    <source>
        <strain evidence="1 2">CECT 7023</strain>
    </source>
</reference>
<keyword evidence="2" id="KW-1185">Reference proteome</keyword>
<dbReference type="AlphaFoldDB" id="A0A1Y5TL06"/>
<evidence type="ECO:0008006" key="3">
    <source>
        <dbReference type="Google" id="ProtNLM"/>
    </source>
</evidence>
<evidence type="ECO:0000313" key="2">
    <source>
        <dbReference type="Proteomes" id="UP000193900"/>
    </source>
</evidence>
<dbReference type="Gene3D" id="3.40.50.1820">
    <property type="entry name" value="alpha/beta hydrolase"/>
    <property type="match status" value="1"/>
</dbReference>
<dbReference type="InterPro" id="IPR029058">
    <property type="entry name" value="AB_hydrolase_fold"/>
</dbReference>
<protein>
    <recommendedName>
        <fullName evidence="3">Alpha/beta hydrolase family protein</fullName>
    </recommendedName>
</protein>
<accession>A0A1Y5TL06</accession>
<dbReference type="InterPro" id="IPR010297">
    <property type="entry name" value="DUF900_hydrolase"/>
</dbReference>
<proteinExistence type="predicted"/>
<gene>
    <name evidence="1" type="ORF">ROA7023_03154</name>
</gene>
<dbReference type="SUPFAM" id="SSF53474">
    <property type="entry name" value="alpha/beta-Hydrolases"/>
    <property type="match status" value="1"/>
</dbReference>
<dbReference type="EMBL" id="FWFZ01000019">
    <property type="protein sequence ID" value="SLN66474.1"/>
    <property type="molecule type" value="Genomic_DNA"/>
</dbReference>
<name>A0A1Y5TL06_9RHOB</name>